<comment type="miscellaneous">
    <text evidence="9">This function is generally fulfilled by the C-terminal part of HisG, which is missing in some bacteria such as this one.</text>
</comment>
<dbReference type="InterPro" id="IPR045864">
    <property type="entry name" value="aa-tRNA-synth_II/BPL/LPL"/>
</dbReference>
<dbReference type="InterPro" id="IPR004516">
    <property type="entry name" value="HisRS/HisZ"/>
</dbReference>
<dbReference type="AlphaFoldDB" id="A0A345DAG3"/>
<dbReference type="UniPathway" id="UPA00031">
    <property type="reaction ID" value="UER00006"/>
</dbReference>
<dbReference type="GO" id="GO:0006427">
    <property type="term" value="P:histidyl-tRNA aminoacylation"/>
    <property type="evidence" value="ECO:0007669"/>
    <property type="project" value="TreeGrafter"/>
</dbReference>
<dbReference type="Gene3D" id="3.30.930.10">
    <property type="entry name" value="Bira Bifunctional Protein, Domain 2"/>
    <property type="match status" value="1"/>
</dbReference>
<dbReference type="GO" id="GO:0004821">
    <property type="term" value="F:histidine-tRNA ligase activity"/>
    <property type="evidence" value="ECO:0007669"/>
    <property type="project" value="TreeGrafter"/>
</dbReference>
<dbReference type="GO" id="GO:0005737">
    <property type="term" value="C:cytoplasm"/>
    <property type="evidence" value="ECO:0007669"/>
    <property type="project" value="UniProtKB-SubCell"/>
</dbReference>
<evidence type="ECO:0000256" key="10">
    <source>
        <dbReference type="PIRSR" id="PIRSR001549-1"/>
    </source>
</evidence>
<reference evidence="13" key="1">
    <citation type="submission" date="2018-07" db="EMBL/GenBank/DDBJ databases">
        <authorList>
            <person name="Kim H."/>
        </authorList>
    </citation>
    <scope>NUCLEOTIDE SEQUENCE [LARGE SCALE GENOMIC DNA]</scope>
    <source>
        <strain evidence="13">F02</strain>
    </source>
</reference>
<evidence type="ECO:0000313" key="12">
    <source>
        <dbReference type="EMBL" id="AXF85351.1"/>
    </source>
</evidence>
<comment type="subcellular location">
    <subcellularLocation>
        <location evidence="1 9">Cytoplasm</location>
    </subcellularLocation>
</comment>
<comment type="similarity">
    <text evidence="3 9">Belongs to the class-II aminoacyl-tRNA synthetase family. HisZ subfamily.</text>
</comment>
<keyword evidence="6 9" id="KW-0963">Cytoplasm</keyword>
<dbReference type="InterPro" id="IPR004517">
    <property type="entry name" value="HisZ"/>
</dbReference>
<dbReference type="SUPFAM" id="SSF55681">
    <property type="entry name" value="Class II aaRS and biotin synthetases"/>
    <property type="match status" value="1"/>
</dbReference>
<feature type="binding site" evidence="10">
    <location>
        <position position="129"/>
    </location>
    <ligand>
        <name>L-histidine</name>
        <dbReference type="ChEBI" id="CHEBI:57595"/>
    </ligand>
</feature>
<evidence type="ECO:0000256" key="2">
    <source>
        <dbReference type="ARBA" id="ARBA00004667"/>
    </source>
</evidence>
<dbReference type="KEGG" id="hyf:DTO96_101081"/>
<evidence type="ECO:0000259" key="11">
    <source>
        <dbReference type="Pfam" id="PF13393"/>
    </source>
</evidence>
<sequence>MKKNAWVLPDQVADVLPRQARTLEVLRRGLLDVYRRHGYELVMPPLVEYTDALLDDADDDLDLRTVKWADAATGKTLAIRADMTPQVARIDAHLLNRSGVTRLCYFGSVFHARASGLLTSREPMHIGAELYGHQGLEADAEIQSLLLASLRFCQLPGLRLDVSHAQIVRALLARAPHLLDNQEAVYVALQAKDTAALKELTDGCDDEICTALLALVDLYGGVEVLERARVTLPSYPEITAALNELQALSTLDNSESVQFDLADLTGYDYHTGVMFTAYCTGMPNAIARGGRYDHIGQRFGRARPATGFSLDLREITELLPCAPAGKAISAPWTMDAALRAAVTELRAAGEVVIQVSEHQVHEEDAFVCDRELVLDAGQWVVRVR</sequence>
<dbReference type="InterPro" id="IPR041715">
    <property type="entry name" value="HisRS-like_core"/>
</dbReference>
<comment type="subunit">
    <text evidence="4 9">Heteromultimer composed of HisG and HisZ subunits.</text>
</comment>
<protein>
    <recommendedName>
        <fullName evidence="5 9">ATP phosphoribosyltransferase regulatory subunit</fullName>
    </recommendedName>
</protein>
<dbReference type="PANTHER" id="PTHR43707">
    <property type="entry name" value="HISTIDYL-TRNA SYNTHETASE"/>
    <property type="match status" value="1"/>
</dbReference>
<keyword evidence="7 9" id="KW-0368">Histidine biosynthesis</keyword>
<dbReference type="GO" id="GO:0000105">
    <property type="term" value="P:L-histidine biosynthetic process"/>
    <property type="evidence" value="ECO:0007669"/>
    <property type="project" value="UniProtKB-UniRule"/>
</dbReference>
<proteinExistence type="inferred from homology"/>
<dbReference type="Proteomes" id="UP000252182">
    <property type="component" value="Chromosome"/>
</dbReference>
<keyword evidence="9" id="KW-0028">Amino-acid biosynthesis</keyword>
<dbReference type="NCBIfam" id="NF008935">
    <property type="entry name" value="PRK12292.1-1"/>
    <property type="match status" value="1"/>
</dbReference>
<comment type="function">
    <text evidence="8 9">Required for the first step of histidine biosynthesis. May allow the feedback regulation of ATP phosphoribosyltransferase activity by histidine.</text>
</comment>
<dbReference type="PIRSF" id="PIRSF001549">
    <property type="entry name" value="His-tRNA_synth"/>
    <property type="match status" value="1"/>
</dbReference>
<evidence type="ECO:0000256" key="3">
    <source>
        <dbReference type="ARBA" id="ARBA00005539"/>
    </source>
</evidence>
<evidence type="ECO:0000313" key="13">
    <source>
        <dbReference type="Proteomes" id="UP000252182"/>
    </source>
</evidence>
<dbReference type="NCBIfam" id="NF009086">
    <property type="entry name" value="PRK12421.1"/>
    <property type="match status" value="1"/>
</dbReference>
<feature type="binding site" evidence="10">
    <location>
        <begin position="82"/>
        <end position="84"/>
    </location>
    <ligand>
        <name>L-histidine</name>
        <dbReference type="ChEBI" id="CHEBI:57595"/>
    </ligand>
</feature>
<dbReference type="Pfam" id="PF13393">
    <property type="entry name" value="tRNA-synt_His"/>
    <property type="match status" value="1"/>
</dbReference>
<evidence type="ECO:0000256" key="8">
    <source>
        <dbReference type="ARBA" id="ARBA00025246"/>
    </source>
</evidence>
<evidence type="ECO:0000256" key="9">
    <source>
        <dbReference type="HAMAP-Rule" id="MF_00125"/>
    </source>
</evidence>
<evidence type="ECO:0000256" key="6">
    <source>
        <dbReference type="ARBA" id="ARBA00022490"/>
    </source>
</evidence>
<dbReference type="GO" id="GO:0016757">
    <property type="term" value="F:glycosyltransferase activity"/>
    <property type="evidence" value="ECO:0007669"/>
    <property type="project" value="UniProtKB-KW"/>
</dbReference>
<organism evidence="12 13">
    <name type="scientific">Ephemeroptericola cinctiostellae</name>
    <dbReference type="NCBI Taxonomy" id="2268024"/>
    <lineage>
        <taxon>Bacteria</taxon>
        <taxon>Pseudomonadati</taxon>
        <taxon>Pseudomonadota</taxon>
        <taxon>Betaproteobacteria</taxon>
        <taxon>Burkholderiales</taxon>
        <taxon>Burkholderiaceae</taxon>
        <taxon>Ephemeroptericola</taxon>
    </lineage>
</organism>
<keyword evidence="12" id="KW-0328">Glycosyltransferase</keyword>
<dbReference type="PANTHER" id="PTHR43707:SF1">
    <property type="entry name" value="HISTIDINE--TRNA LIGASE, MITOCHONDRIAL-RELATED"/>
    <property type="match status" value="1"/>
</dbReference>
<keyword evidence="13" id="KW-1185">Reference proteome</keyword>
<dbReference type="CDD" id="cd00773">
    <property type="entry name" value="HisRS-like_core"/>
    <property type="match status" value="1"/>
</dbReference>
<dbReference type="HAMAP" id="MF_00125">
    <property type="entry name" value="HisZ"/>
    <property type="match status" value="1"/>
</dbReference>
<name>A0A345DAG3_9BURK</name>
<evidence type="ECO:0000256" key="7">
    <source>
        <dbReference type="ARBA" id="ARBA00023102"/>
    </source>
</evidence>
<feature type="domain" description="Class II Histidinyl-tRNA synthetase (HisRS)-like catalytic core" evidence="11">
    <location>
        <begin position="12"/>
        <end position="315"/>
    </location>
</feature>
<keyword evidence="12" id="KW-0808">Transferase</keyword>
<dbReference type="OrthoDB" id="9769617at2"/>
<evidence type="ECO:0000256" key="4">
    <source>
        <dbReference type="ARBA" id="ARBA00011496"/>
    </source>
</evidence>
<dbReference type="EMBL" id="CP031124">
    <property type="protein sequence ID" value="AXF85351.1"/>
    <property type="molecule type" value="Genomic_DNA"/>
</dbReference>
<comment type="pathway">
    <text evidence="2 9">Amino-acid biosynthesis; L-histidine biosynthesis; L-histidine from 5-phospho-alpha-D-ribose 1-diphosphate: step 1/9.</text>
</comment>
<evidence type="ECO:0000256" key="5">
    <source>
        <dbReference type="ARBA" id="ARBA00020397"/>
    </source>
</evidence>
<gene>
    <name evidence="9 12" type="primary">hisZ</name>
    <name evidence="12" type="ORF">DTO96_101081</name>
</gene>
<evidence type="ECO:0000256" key="1">
    <source>
        <dbReference type="ARBA" id="ARBA00004496"/>
    </source>
</evidence>
<dbReference type="RefSeq" id="WP_114562557.1">
    <property type="nucleotide sequence ID" value="NZ_CP031124.1"/>
</dbReference>
<accession>A0A345DAG3</accession>